<name>A0A9D4GK39_DREPO</name>
<keyword evidence="4" id="KW-1185">Reference proteome</keyword>
<comment type="caution">
    <text evidence="3">The sequence shown here is derived from an EMBL/GenBank/DDBJ whole genome shotgun (WGS) entry which is preliminary data.</text>
</comment>
<dbReference type="Proteomes" id="UP000828390">
    <property type="component" value="Unassembled WGS sequence"/>
</dbReference>
<protein>
    <recommendedName>
        <fullName evidence="2">Fibrinogen C-terminal domain-containing protein</fullName>
    </recommendedName>
</protein>
<organism evidence="3 4">
    <name type="scientific">Dreissena polymorpha</name>
    <name type="common">Zebra mussel</name>
    <name type="synonym">Mytilus polymorpha</name>
    <dbReference type="NCBI Taxonomy" id="45954"/>
    <lineage>
        <taxon>Eukaryota</taxon>
        <taxon>Metazoa</taxon>
        <taxon>Spiralia</taxon>
        <taxon>Lophotrochozoa</taxon>
        <taxon>Mollusca</taxon>
        <taxon>Bivalvia</taxon>
        <taxon>Autobranchia</taxon>
        <taxon>Heteroconchia</taxon>
        <taxon>Euheterodonta</taxon>
        <taxon>Imparidentia</taxon>
        <taxon>Neoheterodontei</taxon>
        <taxon>Myida</taxon>
        <taxon>Dreissenoidea</taxon>
        <taxon>Dreissenidae</taxon>
        <taxon>Dreissena</taxon>
    </lineage>
</organism>
<sequence>METDGGGWTVIQRRVSDSDFYKSWAEYKAGFGDEHNFWLGNENIFAMTGSEGYRLRVDLTAVGGVTKYALYQQFAVAWEGDLYRFSVANYSGTAGDSLSYTNNMAFSAKDRENDMSSGNCAMWRHSAWWYTGCCYADLNGPHVGTREGLFWIGYLELLTSSEMKIRRG</sequence>
<gene>
    <name evidence="3" type="ORF">DPMN_120386</name>
</gene>
<dbReference type="Pfam" id="PF00147">
    <property type="entry name" value="Fibrinogen_C"/>
    <property type="match status" value="1"/>
</dbReference>
<dbReference type="InterPro" id="IPR020837">
    <property type="entry name" value="Fibrinogen_CS"/>
</dbReference>
<proteinExistence type="predicted"/>
<reference evidence="3" key="2">
    <citation type="submission" date="2020-11" db="EMBL/GenBank/DDBJ databases">
        <authorList>
            <person name="McCartney M.A."/>
            <person name="Auch B."/>
            <person name="Kono T."/>
            <person name="Mallez S."/>
            <person name="Becker A."/>
            <person name="Gohl D.M."/>
            <person name="Silverstein K.A.T."/>
            <person name="Koren S."/>
            <person name="Bechman K.B."/>
            <person name="Herman A."/>
            <person name="Abrahante J.E."/>
            <person name="Garbe J."/>
        </authorList>
    </citation>
    <scope>NUCLEOTIDE SEQUENCE</scope>
    <source>
        <strain evidence="3">Duluth1</strain>
        <tissue evidence="3">Whole animal</tissue>
    </source>
</reference>
<dbReference type="PROSITE" id="PS00514">
    <property type="entry name" value="FIBRINOGEN_C_1"/>
    <property type="match status" value="1"/>
</dbReference>
<dbReference type="PANTHER" id="PTHR19143">
    <property type="entry name" value="FIBRINOGEN/TENASCIN/ANGIOPOEITIN"/>
    <property type="match status" value="1"/>
</dbReference>
<keyword evidence="1" id="KW-1015">Disulfide bond</keyword>
<dbReference type="AlphaFoldDB" id="A0A9D4GK39"/>
<reference evidence="3" key="1">
    <citation type="journal article" date="2019" name="bioRxiv">
        <title>The Genome of the Zebra Mussel, Dreissena polymorpha: A Resource for Invasive Species Research.</title>
        <authorList>
            <person name="McCartney M.A."/>
            <person name="Auch B."/>
            <person name="Kono T."/>
            <person name="Mallez S."/>
            <person name="Zhang Y."/>
            <person name="Obille A."/>
            <person name="Becker A."/>
            <person name="Abrahante J.E."/>
            <person name="Garbe J."/>
            <person name="Badalamenti J.P."/>
            <person name="Herman A."/>
            <person name="Mangelson H."/>
            <person name="Liachko I."/>
            <person name="Sullivan S."/>
            <person name="Sone E.D."/>
            <person name="Koren S."/>
            <person name="Silverstein K.A.T."/>
            <person name="Beckman K.B."/>
            <person name="Gohl D.M."/>
        </authorList>
    </citation>
    <scope>NUCLEOTIDE SEQUENCE</scope>
    <source>
        <strain evidence="3">Duluth1</strain>
        <tissue evidence="3">Whole animal</tissue>
    </source>
</reference>
<dbReference type="Gene3D" id="3.90.215.10">
    <property type="entry name" value="Gamma Fibrinogen, chain A, domain 1"/>
    <property type="match status" value="1"/>
</dbReference>
<evidence type="ECO:0000313" key="4">
    <source>
        <dbReference type="Proteomes" id="UP000828390"/>
    </source>
</evidence>
<evidence type="ECO:0000259" key="2">
    <source>
        <dbReference type="PROSITE" id="PS51406"/>
    </source>
</evidence>
<dbReference type="SUPFAM" id="SSF56496">
    <property type="entry name" value="Fibrinogen C-terminal domain-like"/>
    <property type="match status" value="1"/>
</dbReference>
<accession>A0A9D4GK39</accession>
<dbReference type="InterPro" id="IPR014716">
    <property type="entry name" value="Fibrinogen_a/b/g_C_1"/>
</dbReference>
<feature type="domain" description="Fibrinogen C-terminal" evidence="2">
    <location>
        <begin position="1"/>
        <end position="168"/>
    </location>
</feature>
<evidence type="ECO:0000313" key="3">
    <source>
        <dbReference type="EMBL" id="KAH3818664.1"/>
    </source>
</evidence>
<evidence type="ECO:0000256" key="1">
    <source>
        <dbReference type="ARBA" id="ARBA00023157"/>
    </source>
</evidence>
<dbReference type="PROSITE" id="PS51406">
    <property type="entry name" value="FIBRINOGEN_C_2"/>
    <property type="match status" value="1"/>
</dbReference>
<dbReference type="InterPro" id="IPR002181">
    <property type="entry name" value="Fibrinogen_a/b/g_C_dom"/>
</dbReference>
<dbReference type="InterPro" id="IPR036056">
    <property type="entry name" value="Fibrinogen-like_C"/>
</dbReference>
<dbReference type="SMART" id="SM00186">
    <property type="entry name" value="FBG"/>
    <property type="match status" value="1"/>
</dbReference>
<dbReference type="EMBL" id="JAIWYP010000005">
    <property type="protein sequence ID" value="KAH3818664.1"/>
    <property type="molecule type" value="Genomic_DNA"/>
</dbReference>
<dbReference type="InterPro" id="IPR050373">
    <property type="entry name" value="Fibrinogen_C-term_domain"/>
</dbReference>
<dbReference type="GO" id="GO:0005615">
    <property type="term" value="C:extracellular space"/>
    <property type="evidence" value="ECO:0007669"/>
    <property type="project" value="TreeGrafter"/>
</dbReference>